<keyword evidence="2" id="KW-0812">Transmembrane</keyword>
<keyword evidence="2" id="KW-1133">Transmembrane helix</keyword>
<evidence type="ECO:0000256" key="2">
    <source>
        <dbReference type="SAM" id="Phobius"/>
    </source>
</evidence>
<reference evidence="3 4" key="1">
    <citation type="submission" date="2016-03" db="EMBL/GenBank/DDBJ databases">
        <title>Trachymyrmex septentrionalis WGS genome.</title>
        <authorList>
            <person name="Nygaard S."/>
            <person name="Hu H."/>
            <person name="Boomsma J."/>
            <person name="Zhang G."/>
        </authorList>
    </citation>
    <scope>NUCLEOTIDE SEQUENCE [LARGE SCALE GENOMIC DNA]</scope>
    <source>
        <strain evidence="3">Tsep2-gDNA-1</strain>
        <tissue evidence="3">Whole body</tissue>
    </source>
</reference>
<feature type="region of interest" description="Disordered" evidence="1">
    <location>
        <begin position="14"/>
        <end position="35"/>
    </location>
</feature>
<sequence>VSRSIFGMPIFREPCSPLHQGEEQPDTDTTVSASHSDEVDCKIHETLAFQEWIRTWRKSAKRIIFKYNTLVHLFILLRCIILDDNFRI</sequence>
<dbReference type="EMBL" id="KQ981276">
    <property type="protein sequence ID" value="KYN43689.1"/>
    <property type="molecule type" value="Genomic_DNA"/>
</dbReference>
<keyword evidence="2" id="KW-0472">Membrane</keyword>
<evidence type="ECO:0000256" key="1">
    <source>
        <dbReference type="SAM" id="MobiDB-lite"/>
    </source>
</evidence>
<dbReference type="Proteomes" id="UP000078541">
    <property type="component" value="Unassembled WGS sequence"/>
</dbReference>
<evidence type="ECO:0000313" key="3">
    <source>
        <dbReference type="EMBL" id="KYN43689.1"/>
    </source>
</evidence>
<protein>
    <submittedName>
        <fullName evidence="3">Uncharacterized protein</fullName>
    </submittedName>
</protein>
<gene>
    <name evidence="3" type="ORF">ALC56_01951</name>
</gene>
<dbReference type="AlphaFoldDB" id="A0A195FUZ4"/>
<organism evidence="3 4">
    <name type="scientific">Trachymyrmex septentrionalis</name>
    <dbReference type="NCBI Taxonomy" id="34720"/>
    <lineage>
        <taxon>Eukaryota</taxon>
        <taxon>Metazoa</taxon>
        <taxon>Ecdysozoa</taxon>
        <taxon>Arthropoda</taxon>
        <taxon>Hexapoda</taxon>
        <taxon>Insecta</taxon>
        <taxon>Pterygota</taxon>
        <taxon>Neoptera</taxon>
        <taxon>Endopterygota</taxon>
        <taxon>Hymenoptera</taxon>
        <taxon>Apocrita</taxon>
        <taxon>Aculeata</taxon>
        <taxon>Formicoidea</taxon>
        <taxon>Formicidae</taxon>
        <taxon>Myrmicinae</taxon>
        <taxon>Trachymyrmex</taxon>
    </lineage>
</organism>
<accession>A0A195FUZ4</accession>
<feature type="non-terminal residue" evidence="3">
    <location>
        <position position="1"/>
    </location>
</feature>
<name>A0A195FUZ4_9HYME</name>
<feature type="transmembrane region" description="Helical" evidence="2">
    <location>
        <begin position="64"/>
        <end position="83"/>
    </location>
</feature>
<proteinExistence type="predicted"/>
<keyword evidence="4" id="KW-1185">Reference proteome</keyword>
<evidence type="ECO:0000313" key="4">
    <source>
        <dbReference type="Proteomes" id="UP000078541"/>
    </source>
</evidence>